<keyword evidence="3" id="KW-1185">Reference proteome</keyword>
<evidence type="ECO:0000256" key="1">
    <source>
        <dbReference type="SAM" id="Phobius"/>
    </source>
</evidence>
<dbReference type="AlphaFoldDB" id="A0A1I1FWP1"/>
<dbReference type="Pfam" id="PF11361">
    <property type="entry name" value="DUF3159"/>
    <property type="match status" value="1"/>
</dbReference>
<dbReference type="OrthoDB" id="2110964at2"/>
<feature type="transmembrane region" description="Helical" evidence="1">
    <location>
        <begin position="142"/>
        <end position="162"/>
    </location>
</feature>
<keyword evidence="1" id="KW-0472">Membrane</keyword>
<dbReference type="RefSeq" id="WP_091528572.1">
    <property type="nucleotide sequence ID" value="NZ_FOLT01000002.1"/>
</dbReference>
<name>A0A1I1FWP1_9LACT</name>
<feature type="transmembrane region" description="Helical" evidence="1">
    <location>
        <begin position="89"/>
        <end position="110"/>
    </location>
</feature>
<feature type="transmembrane region" description="Helical" evidence="1">
    <location>
        <begin position="168"/>
        <end position="191"/>
    </location>
</feature>
<feature type="transmembrane region" description="Helical" evidence="1">
    <location>
        <begin position="35"/>
        <end position="58"/>
    </location>
</feature>
<evidence type="ECO:0008006" key="4">
    <source>
        <dbReference type="Google" id="ProtNLM"/>
    </source>
</evidence>
<evidence type="ECO:0000313" key="2">
    <source>
        <dbReference type="EMBL" id="SFC02038.1"/>
    </source>
</evidence>
<reference evidence="3" key="1">
    <citation type="submission" date="2016-10" db="EMBL/GenBank/DDBJ databases">
        <authorList>
            <person name="Varghese N."/>
            <person name="Submissions S."/>
        </authorList>
    </citation>
    <scope>NUCLEOTIDE SEQUENCE [LARGE SCALE GENOMIC DNA]</scope>
    <source>
        <strain evidence="3">DSM 23664</strain>
    </source>
</reference>
<protein>
    <recommendedName>
        <fullName evidence="4">Intracellular septation protein A</fullName>
    </recommendedName>
</protein>
<organism evidence="2 3">
    <name type="scientific">Alkalibacterium subtropicum</name>
    <dbReference type="NCBI Taxonomy" id="753702"/>
    <lineage>
        <taxon>Bacteria</taxon>
        <taxon>Bacillati</taxon>
        <taxon>Bacillota</taxon>
        <taxon>Bacilli</taxon>
        <taxon>Lactobacillales</taxon>
        <taxon>Carnobacteriaceae</taxon>
        <taxon>Alkalibacterium</taxon>
    </lineage>
</organism>
<proteinExistence type="predicted"/>
<accession>A0A1I1FWP1</accession>
<keyword evidence="1" id="KW-0812">Transmembrane</keyword>
<keyword evidence="1" id="KW-1133">Transmembrane helix</keyword>
<gene>
    <name evidence="2" type="ORF">SAMN04488102_102220</name>
</gene>
<dbReference type="InterPro" id="IPR016566">
    <property type="entry name" value="UCP010219"/>
</dbReference>
<dbReference type="Proteomes" id="UP000199612">
    <property type="component" value="Unassembled WGS sequence"/>
</dbReference>
<sequence>MEKIREWAEQLKLVFRNKTIDALFPPLIFFLANRFFSLEVAAGLTLFYLFCLILYRIFKRHTKKYVLVGTGGVLFSIGLSYLSGNAINYYLPGLISTTLIVLACVVSLIIHRPLAALVSHLTRGWPIEWYMRDDIRPAYRNVTILWAVYFIIRLAIQVPLFLTGEIDTYFVVNTILGWPMNIVLLITTYVLGIRGLRKLSGPSVEEFENNEDPPFEGQQKGF</sequence>
<evidence type="ECO:0000313" key="3">
    <source>
        <dbReference type="Proteomes" id="UP000199612"/>
    </source>
</evidence>
<dbReference type="EMBL" id="FOLT01000002">
    <property type="protein sequence ID" value="SFC02038.1"/>
    <property type="molecule type" value="Genomic_DNA"/>
</dbReference>
<dbReference type="STRING" id="753702.SAMN04488102_102220"/>
<feature type="transmembrane region" description="Helical" evidence="1">
    <location>
        <begin position="65"/>
        <end position="83"/>
    </location>
</feature>